<dbReference type="SUPFAM" id="SSF56672">
    <property type="entry name" value="DNA/RNA polymerases"/>
    <property type="match status" value="1"/>
</dbReference>
<dbReference type="CDD" id="cd09274">
    <property type="entry name" value="RNase_HI_RT_Ty3"/>
    <property type="match status" value="1"/>
</dbReference>
<dbReference type="InterPro" id="IPR000477">
    <property type="entry name" value="RT_dom"/>
</dbReference>
<evidence type="ECO:0000313" key="8">
    <source>
        <dbReference type="EMBL" id="EQB60915.1"/>
    </source>
</evidence>
<dbReference type="OrthoDB" id="2192994at2759"/>
<keyword evidence="6" id="KW-0695">RNA-directed DNA polymerase</keyword>
<dbReference type="FunFam" id="3.10.20.370:FF:000001">
    <property type="entry name" value="Retrovirus-related Pol polyprotein from transposon 17.6-like protein"/>
    <property type="match status" value="1"/>
</dbReference>
<feature type="domain" description="Reverse transcriptase" evidence="7">
    <location>
        <begin position="5"/>
        <end position="184"/>
    </location>
</feature>
<organism evidence="8 9">
    <name type="scientific">Vairimorpha apis BRL 01</name>
    <dbReference type="NCBI Taxonomy" id="1037528"/>
    <lineage>
        <taxon>Eukaryota</taxon>
        <taxon>Fungi</taxon>
        <taxon>Fungi incertae sedis</taxon>
        <taxon>Microsporidia</taxon>
        <taxon>Nosematidae</taxon>
        <taxon>Vairimorpha</taxon>
    </lineage>
</organism>
<accession>T0MIU8</accession>
<dbReference type="CDD" id="cd01647">
    <property type="entry name" value="RT_LTR"/>
    <property type="match status" value="1"/>
</dbReference>
<protein>
    <submittedName>
        <fullName evidence="8">Krab-a domain-containing protein</fullName>
    </submittedName>
</protein>
<keyword evidence="4" id="KW-0255">Endonuclease</keyword>
<keyword evidence="9" id="KW-1185">Reference proteome</keyword>
<keyword evidence="5" id="KW-0378">Hydrolase</keyword>
<dbReference type="InterPro" id="IPR043502">
    <property type="entry name" value="DNA/RNA_pol_sf"/>
</dbReference>
<sequence>MKDLENRKVIRRSKSEWRNPIRAIQKPNGEVRIICNFIGLNDLVEKDPYELSNMRDIVRATQGSEIFTVVDCKEAFYHVEIEEKDKHKTAFEFNKKVYEWNSMVMGYKNSPQILQRTMNKIFEELQGNGVEVYMDDIVIHAKNKRKHDELIIEVLERIRKHKMKLNCAKIQFSKKEVKLLGVTLNGTEMQADEIKKNEALEYPEPKSLTELRRFLGMTGWFRSFIKDYAGLTLKLTESLKKNGNSWKWTEEMDAEFKELKDVMRKMGKLTLPDYNKEFILETDASNYRLGAVLRQKNEKGNEVAIQWSSKKLTPTEVRYGISEKEMLAVYWGIKKFEYELRGRKFKIRTDHKALVEIRNKPYFNNNRINRWIEKIQEFDFTIEYRKPELMIVADTLSRINMEEDGKQAKIKERTRKQVEGKWNAHVKEKEGKQYWTFDCGRKVEIPPKNIREQLMKLNHEELSHRCMTTVYYAMRENIIGPG</sequence>
<dbReference type="PANTHER" id="PTHR37984:SF9">
    <property type="entry name" value="INTEGRASE CATALYTIC DOMAIN-CONTAINING PROTEIN"/>
    <property type="match status" value="1"/>
</dbReference>
<dbReference type="Gene3D" id="3.10.10.10">
    <property type="entry name" value="HIV Type 1 Reverse Transcriptase, subunit A, domain 1"/>
    <property type="match status" value="1"/>
</dbReference>
<gene>
    <name evidence="8" type="ORF">NAPIS_ORF01514</name>
</gene>
<evidence type="ECO:0000259" key="7">
    <source>
        <dbReference type="PROSITE" id="PS50878"/>
    </source>
</evidence>
<dbReference type="Pfam" id="PF00078">
    <property type="entry name" value="RVT_1"/>
    <property type="match status" value="1"/>
</dbReference>
<dbReference type="GO" id="GO:0004519">
    <property type="term" value="F:endonuclease activity"/>
    <property type="evidence" value="ECO:0007669"/>
    <property type="project" value="UniProtKB-KW"/>
</dbReference>
<dbReference type="GO" id="GO:0016787">
    <property type="term" value="F:hydrolase activity"/>
    <property type="evidence" value="ECO:0007669"/>
    <property type="project" value="UniProtKB-KW"/>
</dbReference>
<evidence type="ECO:0000256" key="3">
    <source>
        <dbReference type="ARBA" id="ARBA00022722"/>
    </source>
</evidence>
<dbReference type="Pfam" id="PF17917">
    <property type="entry name" value="RT_RNaseH"/>
    <property type="match status" value="1"/>
</dbReference>
<dbReference type="HOGENOM" id="CLU_000384_33_10_1"/>
<evidence type="ECO:0000256" key="5">
    <source>
        <dbReference type="ARBA" id="ARBA00022801"/>
    </source>
</evidence>
<proteinExistence type="predicted"/>
<dbReference type="InterPro" id="IPR041373">
    <property type="entry name" value="RT_RNaseH"/>
</dbReference>
<evidence type="ECO:0000256" key="4">
    <source>
        <dbReference type="ARBA" id="ARBA00022759"/>
    </source>
</evidence>
<dbReference type="Proteomes" id="UP000053780">
    <property type="component" value="Unassembled WGS sequence"/>
</dbReference>
<dbReference type="PROSITE" id="PS50878">
    <property type="entry name" value="RT_POL"/>
    <property type="match status" value="1"/>
</dbReference>
<dbReference type="VEuPathDB" id="MicrosporidiaDB:NAPIS_ORF01514"/>
<reference evidence="8 9" key="1">
    <citation type="journal article" date="2013" name="BMC Genomics">
        <title>Genome sequencing and comparative genomics of honey bee microsporidia, Nosema apis reveal novel insights into host-parasite interactions.</title>
        <authorList>
            <person name="Chen Yp."/>
            <person name="Pettis J.S."/>
            <person name="Zhao Y."/>
            <person name="Liu X."/>
            <person name="Tallon L.J."/>
            <person name="Sadzewicz L.D."/>
            <person name="Li R."/>
            <person name="Zheng H."/>
            <person name="Huang S."/>
            <person name="Zhang X."/>
            <person name="Hamilton M.C."/>
            <person name="Pernal S.F."/>
            <person name="Melathopoulos A.P."/>
            <person name="Yan X."/>
            <person name="Evans J.D."/>
        </authorList>
    </citation>
    <scope>NUCLEOTIDE SEQUENCE [LARGE SCALE GENOMIC DNA]</scope>
    <source>
        <strain evidence="8 9">BRL 01</strain>
    </source>
</reference>
<dbReference type="InterPro" id="IPR050951">
    <property type="entry name" value="Retrovirus_Pol_polyprotein"/>
</dbReference>
<dbReference type="Gene3D" id="3.30.70.270">
    <property type="match status" value="2"/>
</dbReference>
<keyword evidence="1" id="KW-0808">Transferase</keyword>
<evidence type="ECO:0000256" key="1">
    <source>
        <dbReference type="ARBA" id="ARBA00022679"/>
    </source>
</evidence>
<dbReference type="EMBL" id="KE647207">
    <property type="protein sequence ID" value="EQB60915.1"/>
    <property type="molecule type" value="Genomic_DNA"/>
</dbReference>
<evidence type="ECO:0000256" key="2">
    <source>
        <dbReference type="ARBA" id="ARBA00022695"/>
    </source>
</evidence>
<dbReference type="FunFam" id="3.30.70.270:FF:000020">
    <property type="entry name" value="Transposon Tf2-6 polyprotein-like Protein"/>
    <property type="match status" value="1"/>
</dbReference>
<dbReference type="AlphaFoldDB" id="T0MIU8"/>
<name>T0MIU8_9MICR</name>
<dbReference type="GO" id="GO:0003964">
    <property type="term" value="F:RNA-directed DNA polymerase activity"/>
    <property type="evidence" value="ECO:0007669"/>
    <property type="project" value="UniProtKB-KW"/>
</dbReference>
<keyword evidence="3" id="KW-0540">Nuclease</keyword>
<dbReference type="InterPro" id="IPR043128">
    <property type="entry name" value="Rev_trsase/Diguanyl_cyclase"/>
</dbReference>
<evidence type="ECO:0000256" key="6">
    <source>
        <dbReference type="ARBA" id="ARBA00022918"/>
    </source>
</evidence>
<dbReference type="Gene3D" id="3.10.20.370">
    <property type="match status" value="1"/>
</dbReference>
<evidence type="ECO:0000313" key="9">
    <source>
        <dbReference type="Proteomes" id="UP000053780"/>
    </source>
</evidence>
<keyword evidence="2" id="KW-0548">Nucleotidyltransferase</keyword>
<dbReference type="PANTHER" id="PTHR37984">
    <property type="entry name" value="PROTEIN CBG26694"/>
    <property type="match status" value="1"/>
</dbReference>